<comment type="similarity">
    <text evidence="2">Belongs to the major facilitator superfamily. Proton-dependent oligopeptide transporter (POT/PTR) (TC 2.A.17) family.</text>
</comment>
<feature type="transmembrane region" description="Helical" evidence="6">
    <location>
        <begin position="102"/>
        <end position="120"/>
    </location>
</feature>
<keyword evidence="3 6" id="KW-0812">Transmembrane</keyword>
<evidence type="ECO:0000313" key="7">
    <source>
        <dbReference type="EMBL" id="KAK9993007.1"/>
    </source>
</evidence>
<feature type="transmembrane region" description="Helical" evidence="6">
    <location>
        <begin position="140"/>
        <end position="159"/>
    </location>
</feature>
<evidence type="ECO:0000256" key="6">
    <source>
        <dbReference type="SAM" id="Phobius"/>
    </source>
</evidence>
<dbReference type="GO" id="GO:0016020">
    <property type="term" value="C:membrane"/>
    <property type="evidence" value="ECO:0007669"/>
    <property type="project" value="UniProtKB-SubCell"/>
</dbReference>
<feature type="transmembrane region" description="Helical" evidence="6">
    <location>
        <begin position="42"/>
        <end position="61"/>
    </location>
</feature>
<dbReference type="AlphaFoldDB" id="A0AAW2C613"/>
<keyword evidence="8" id="KW-1185">Reference proteome</keyword>
<dbReference type="Proteomes" id="UP001459277">
    <property type="component" value="Unassembled WGS sequence"/>
</dbReference>
<evidence type="ECO:0000256" key="5">
    <source>
        <dbReference type="ARBA" id="ARBA00023136"/>
    </source>
</evidence>
<feature type="transmembrane region" description="Helical" evidence="6">
    <location>
        <begin position="321"/>
        <end position="341"/>
    </location>
</feature>
<organism evidence="7 8">
    <name type="scientific">Lithocarpus litseifolius</name>
    <dbReference type="NCBI Taxonomy" id="425828"/>
    <lineage>
        <taxon>Eukaryota</taxon>
        <taxon>Viridiplantae</taxon>
        <taxon>Streptophyta</taxon>
        <taxon>Embryophyta</taxon>
        <taxon>Tracheophyta</taxon>
        <taxon>Spermatophyta</taxon>
        <taxon>Magnoliopsida</taxon>
        <taxon>eudicotyledons</taxon>
        <taxon>Gunneridae</taxon>
        <taxon>Pentapetalae</taxon>
        <taxon>rosids</taxon>
        <taxon>fabids</taxon>
        <taxon>Fagales</taxon>
        <taxon>Fagaceae</taxon>
        <taxon>Lithocarpus</taxon>
    </lineage>
</organism>
<dbReference type="GO" id="GO:0022857">
    <property type="term" value="F:transmembrane transporter activity"/>
    <property type="evidence" value="ECO:0007669"/>
    <property type="project" value="InterPro"/>
</dbReference>
<evidence type="ECO:0000256" key="2">
    <source>
        <dbReference type="ARBA" id="ARBA00005982"/>
    </source>
</evidence>
<proteinExistence type="inferred from homology"/>
<evidence type="ECO:0000256" key="4">
    <source>
        <dbReference type="ARBA" id="ARBA00022989"/>
    </source>
</evidence>
<sequence>MSPEREEYVDWRGKNADPRKHGGVRAASFVCGKIFQLRVVEVLENLVFLSNASNFVAYFLMSMNYKPAEASNMVTNFMGTSFLLTIFGGFISDAFITRFKTFIFFCSIELLGLILLTVQAHEPHLHPAMGRRPSGSQAAILYAGLYAIAIGVGGVKATLPAHGADQLDHSNQRLISAFFNWFFFSLCIGGLISVTLMIWIEENLGWNWSFKISVIVLSVTLFIFTIGFSFYRCKLPGGSPLSRISKVKQKFVIMVSIYNRLHSHGREYFWLNYKIKIWQKCNLYLLTLLKNHFSHLSLKILDKALIDNTVTATEVEETITFLGLLPIFATTILMNCCLAQLMTFTVQQGNIMNRTIHHFKIPTQSLTVFPLIIMLASIPLYEQFVRIFGNQKAKMFQPLRRIGLGLALASGSMAVAAIVEVKRREAAENNVILSVFWLGWQYLLLGVSDMLTLGGMLEFFYSEAPDSMRSMSTALSWCSTSMGYFLSSVLVGITNSVSGKYGQPWLGGKNLNQTRLDLFYTLLSILNILNLLAYIYCAKRY</sequence>
<feature type="transmembrane region" description="Helical" evidence="6">
    <location>
        <begin position="179"/>
        <end position="200"/>
    </location>
</feature>
<evidence type="ECO:0000256" key="3">
    <source>
        <dbReference type="ARBA" id="ARBA00022692"/>
    </source>
</evidence>
<dbReference type="EMBL" id="JAZDWU010000008">
    <property type="protein sequence ID" value="KAK9993007.1"/>
    <property type="molecule type" value="Genomic_DNA"/>
</dbReference>
<name>A0AAW2C613_9ROSI</name>
<dbReference type="PANTHER" id="PTHR11654">
    <property type="entry name" value="OLIGOPEPTIDE TRANSPORTER-RELATED"/>
    <property type="match status" value="1"/>
</dbReference>
<accession>A0AAW2C613</accession>
<feature type="transmembrane region" description="Helical" evidence="6">
    <location>
        <begin position="518"/>
        <end position="537"/>
    </location>
</feature>
<feature type="transmembrane region" description="Helical" evidence="6">
    <location>
        <begin position="474"/>
        <end position="498"/>
    </location>
</feature>
<evidence type="ECO:0000313" key="8">
    <source>
        <dbReference type="Proteomes" id="UP001459277"/>
    </source>
</evidence>
<feature type="transmembrane region" description="Helical" evidence="6">
    <location>
        <begin position="361"/>
        <end position="381"/>
    </location>
</feature>
<keyword evidence="5 6" id="KW-0472">Membrane</keyword>
<dbReference type="InterPro" id="IPR000109">
    <property type="entry name" value="POT_fam"/>
</dbReference>
<dbReference type="InterPro" id="IPR036259">
    <property type="entry name" value="MFS_trans_sf"/>
</dbReference>
<feature type="transmembrane region" description="Helical" evidence="6">
    <location>
        <begin position="402"/>
        <end position="419"/>
    </location>
</feature>
<reference evidence="7 8" key="1">
    <citation type="submission" date="2024-01" db="EMBL/GenBank/DDBJ databases">
        <title>A telomere-to-telomere, gap-free genome of sweet tea (Lithocarpus litseifolius).</title>
        <authorList>
            <person name="Zhou J."/>
        </authorList>
    </citation>
    <scope>NUCLEOTIDE SEQUENCE [LARGE SCALE GENOMIC DNA]</scope>
    <source>
        <strain evidence="7">Zhou-2022a</strain>
        <tissue evidence="7">Leaf</tissue>
    </source>
</reference>
<protein>
    <submittedName>
        <fullName evidence="7">Uncharacterized protein</fullName>
    </submittedName>
</protein>
<dbReference type="Gene3D" id="1.20.1250.20">
    <property type="entry name" value="MFS general substrate transporter like domains"/>
    <property type="match status" value="1"/>
</dbReference>
<feature type="transmembrane region" description="Helical" evidence="6">
    <location>
        <begin position="212"/>
        <end position="231"/>
    </location>
</feature>
<comment type="subcellular location">
    <subcellularLocation>
        <location evidence="1">Membrane</location>
        <topology evidence="1">Multi-pass membrane protein</topology>
    </subcellularLocation>
</comment>
<dbReference type="Pfam" id="PF00854">
    <property type="entry name" value="PTR2"/>
    <property type="match status" value="1"/>
</dbReference>
<feature type="transmembrane region" description="Helical" evidence="6">
    <location>
        <begin position="439"/>
        <end position="462"/>
    </location>
</feature>
<evidence type="ECO:0000256" key="1">
    <source>
        <dbReference type="ARBA" id="ARBA00004141"/>
    </source>
</evidence>
<gene>
    <name evidence="7" type="ORF">SO802_022710</name>
</gene>
<comment type="caution">
    <text evidence="7">The sequence shown here is derived from an EMBL/GenBank/DDBJ whole genome shotgun (WGS) entry which is preliminary data.</text>
</comment>
<dbReference type="SUPFAM" id="SSF103473">
    <property type="entry name" value="MFS general substrate transporter"/>
    <property type="match status" value="1"/>
</dbReference>
<feature type="transmembrane region" description="Helical" evidence="6">
    <location>
        <begin position="73"/>
        <end position="95"/>
    </location>
</feature>
<keyword evidence="4 6" id="KW-1133">Transmembrane helix</keyword>